<dbReference type="Pfam" id="PF15980">
    <property type="entry name" value="ComGF"/>
    <property type="match status" value="1"/>
</dbReference>
<protein>
    <submittedName>
        <fullName evidence="2">Competence type IV pilus minor pilin ComGF</fullName>
    </submittedName>
</protein>
<evidence type="ECO:0000256" key="1">
    <source>
        <dbReference type="SAM" id="Phobius"/>
    </source>
</evidence>
<organism evidence="2 3">
    <name type="scientific">Bacillus seohaeanensis</name>
    <dbReference type="NCBI Taxonomy" id="284580"/>
    <lineage>
        <taxon>Bacteria</taxon>
        <taxon>Bacillati</taxon>
        <taxon>Bacillota</taxon>
        <taxon>Bacilli</taxon>
        <taxon>Bacillales</taxon>
        <taxon>Bacillaceae</taxon>
        <taxon>Bacillus</taxon>
    </lineage>
</organism>
<dbReference type="EMBL" id="JBHUMF010000027">
    <property type="protein sequence ID" value="MFD2681236.1"/>
    <property type="molecule type" value="Genomic_DNA"/>
</dbReference>
<keyword evidence="3" id="KW-1185">Reference proteome</keyword>
<gene>
    <name evidence="2" type="primary">comGF</name>
    <name evidence="2" type="ORF">ACFSUL_10820</name>
</gene>
<keyword evidence="1" id="KW-0812">Transmembrane</keyword>
<dbReference type="RefSeq" id="WP_377935273.1">
    <property type="nucleotide sequence ID" value="NZ_JBHUMF010000027.1"/>
</dbReference>
<dbReference type="InterPro" id="IPR016977">
    <property type="entry name" value="ComGF"/>
</dbReference>
<feature type="transmembrane region" description="Helical" evidence="1">
    <location>
        <begin position="30"/>
        <end position="48"/>
    </location>
</feature>
<accession>A0ABW5RRJ0</accession>
<dbReference type="Proteomes" id="UP001597506">
    <property type="component" value="Unassembled WGS sequence"/>
</dbReference>
<sequence length="163" mass="19251">MQNIIICLMKKCRFVWKEINNSRGFTLVEALLSFCIFLTISFSLLICMKGLHVVEEKLIPPQYYEWNLFRDSFRTEFRGATLGGIAEDSISFYVDNKEVLYEKYADSIRRRVNRKGHEIVLQKINEVNFSMRKNGVQMEVEFTNGEKAVSRLYNYKMEDVYAE</sequence>
<proteinExistence type="predicted"/>
<reference evidence="3" key="1">
    <citation type="journal article" date="2019" name="Int. J. Syst. Evol. Microbiol.">
        <title>The Global Catalogue of Microorganisms (GCM) 10K type strain sequencing project: providing services to taxonomists for standard genome sequencing and annotation.</title>
        <authorList>
            <consortium name="The Broad Institute Genomics Platform"/>
            <consortium name="The Broad Institute Genome Sequencing Center for Infectious Disease"/>
            <person name="Wu L."/>
            <person name="Ma J."/>
        </authorList>
    </citation>
    <scope>NUCLEOTIDE SEQUENCE [LARGE SCALE GENOMIC DNA]</scope>
    <source>
        <strain evidence="3">KCTC 3913</strain>
    </source>
</reference>
<keyword evidence="1" id="KW-0472">Membrane</keyword>
<comment type="caution">
    <text evidence="2">The sequence shown here is derived from an EMBL/GenBank/DDBJ whole genome shotgun (WGS) entry which is preliminary data.</text>
</comment>
<evidence type="ECO:0000313" key="2">
    <source>
        <dbReference type="EMBL" id="MFD2681236.1"/>
    </source>
</evidence>
<name>A0ABW5RRJ0_9BACI</name>
<evidence type="ECO:0000313" key="3">
    <source>
        <dbReference type="Proteomes" id="UP001597506"/>
    </source>
</evidence>
<dbReference type="NCBIfam" id="NF041002">
    <property type="entry name" value="pilin_ComGF"/>
    <property type="match status" value="1"/>
</dbReference>
<keyword evidence="1" id="KW-1133">Transmembrane helix</keyword>